<reference evidence="3" key="1">
    <citation type="submission" date="2022-08" db="EMBL/GenBank/DDBJ databases">
        <authorList>
            <person name="Marques A."/>
        </authorList>
    </citation>
    <scope>NUCLEOTIDE SEQUENCE</scope>
    <source>
        <strain evidence="3">RhyPub2mFocal</strain>
        <tissue evidence="3">Leaves</tissue>
    </source>
</reference>
<proteinExistence type="predicted"/>
<dbReference type="AlphaFoldDB" id="A0AAV8F6L4"/>
<feature type="chain" id="PRO_5043686966" evidence="2">
    <location>
        <begin position="17"/>
        <end position="258"/>
    </location>
</feature>
<dbReference type="InterPro" id="IPR051848">
    <property type="entry name" value="PGIP"/>
</dbReference>
<protein>
    <submittedName>
        <fullName evidence="3">Polygalacturonase inhibitor</fullName>
    </submittedName>
</protein>
<accession>A0AAV8F6L4</accession>
<keyword evidence="4" id="KW-1185">Reference proteome</keyword>
<evidence type="ECO:0000256" key="1">
    <source>
        <dbReference type="ARBA" id="ARBA00004196"/>
    </source>
</evidence>
<gene>
    <name evidence="3" type="ORF">LUZ62_037083</name>
</gene>
<feature type="signal peptide" evidence="2">
    <location>
        <begin position="1"/>
        <end position="16"/>
    </location>
</feature>
<evidence type="ECO:0000256" key="2">
    <source>
        <dbReference type="SAM" id="SignalP"/>
    </source>
</evidence>
<dbReference type="Gene3D" id="3.80.10.10">
    <property type="entry name" value="Ribonuclease Inhibitor"/>
    <property type="match status" value="2"/>
</dbReference>
<dbReference type="InterPro" id="IPR032675">
    <property type="entry name" value="LRR_dom_sf"/>
</dbReference>
<name>A0AAV8F6L4_9POAL</name>
<dbReference type="EMBL" id="JAMFTS010000002">
    <property type="protein sequence ID" value="KAJ4785837.1"/>
    <property type="molecule type" value="Genomic_DNA"/>
</dbReference>
<dbReference type="PANTHER" id="PTHR48059">
    <property type="entry name" value="POLYGALACTURONASE INHIBITOR 1"/>
    <property type="match status" value="1"/>
</dbReference>
<keyword evidence="2" id="KW-0732">Signal</keyword>
<comment type="subcellular location">
    <subcellularLocation>
        <location evidence="1">Cell envelope</location>
    </subcellularLocation>
</comment>
<evidence type="ECO:0000313" key="3">
    <source>
        <dbReference type="EMBL" id="KAJ4785837.1"/>
    </source>
</evidence>
<evidence type="ECO:0000313" key="4">
    <source>
        <dbReference type="Proteomes" id="UP001140206"/>
    </source>
</evidence>
<dbReference type="Proteomes" id="UP001140206">
    <property type="component" value="Chromosome 2"/>
</dbReference>
<comment type="caution">
    <text evidence="3">The sequence shown here is derived from an EMBL/GenBank/DDBJ whole genome shotgun (WGS) entry which is preliminary data.</text>
</comment>
<dbReference type="PANTHER" id="PTHR48059:SF23">
    <property type="entry name" value="LEUCINE-RICH REPEAT-CONTAINING N-TERMINAL PLANT-TYPE DOMAIN-CONTAINING PROTEIN"/>
    <property type="match status" value="1"/>
</dbReference>
<organism evidence="3 4">
    <name type="scientific">Rhynchospora pubera</name>
    <dbReference type="NCBI Taxonomy" id="906938"/>
    <lineage>
        <taxon>Eukaryota</taxon>
        <taxon>Viridiplantae</taxon>
        <taxon>Streptophyta</taxon>
        <taxon>Embryophyta</taxon>
        <taxon>Tracheophyta</taxon>
        <taxon>Spermatophyta</taxon>
        <taxon>Magnoliopsida</taxon>
        <taxon>Liliopsida</taxon>
        <taxon>Poales</taxon>
        <taxon>Cyperaceae</taxon>
        <taxon>Cyperoideae</taxon>
        <taxon>Rhynchosporeae</taxon>
        <taxon>Rhynchospora</taxon>
    </lineage>
</organism>
<sequence length="258" mass="28535">MYVIFLLLLLSSCTSSADINNGLALLKIKEQLGNPEGLSTWVEGFDFCNDSANTWAAHIDCTSSGRVRNLRISNMREIYAPFPKAICNLPPDLVHGSGATLIVNYNSIASEIPQSYRWTNICFYFQIPPKFASDLSRLSLQVCTFLHIVTCTTPTWLNSRHSACQSFKSWPTLSRDPGSALAQDLLNLDLKFNTLCGEIPQKEGSPWQHQDIFIFIGNPCLCGNPMPPCFNPGPGPSPAPAPSRLVLEALRFYSNAFD</sequence>